<name>A0A9D2CCP8_9BACT</name>
<evidence type="ECO:0000313" key="2">
    <source>
        <dbReference type="EMBL" id="HIY69647.1"/>
    </source>
</evidence>
<dbReference type="Pfam" id="PF18942">
    <property type="entry name" value="DUF5689"/>
    <property type="match status" value="1"/>
</dbReference>
<dbReference type="InterPro" id="IPR043744">
    <property type="entry name" value="DUF5689"/>
</dbReference>
<gene>
    <name evidence="2" type="ORF">H9828_09550</name>
</gene>
<organism evidence="2 3">
    <name type="scientific">Candidatus Alistipes intestinigallinarum</name>
    <dbReference type="NCBI Taxonomy" id="2838440"/>
    <lineage>
        <taxon>Bacteria</taxon>
        <taxon>Pseudomonadati</taxon>
        <taxon>Bacteroidota</taxon>
        <taxon>Bacteroidia</taxon>
        <taxon>Bacteroidales</taxon>
        <taxon>Rikenellaceae</taxon>
        <taxon>Alistipes</taxon>
    </lineage>
</organism>
<reference evidence="2" key="1">
    <citation type="journal article" date="2021" name="PeerJ">
        <title>Extensive microbial diversity within the chicken gut microbiome revealed by metagenomics and culture.</title>
        <authorList>
            <person name="Gilroy R."/>
            <person name="Ravi A."/>
            <person name="Getino M."/>
            <person name="Pursley I."/>
            <person name="Horton D.L."/>
            <person name="Alikhan N.F."/>
            <person name="Baker D."/>
            <person name="Gharbi K."/>
            <person name="Hall N."/>
            <person name="Watson M."/>
            <person name="Adriaenssens E.M."/>
            <person name="Foster-Nyarko E."/>
            <person name="Jarju S."/>
            <person name="Secka A."/>
            <person name="Antonio M."/>
            <person name="Oren A."/>
            <person name="Chaudhuri R.R."/>
            <person name="La Ragione R."/>
            <person name="Hildebrand F."/>
            <person name="Pallen M.J."/>
        </authorList>
    </citation>
    <scope>NUCLEOTIDE SEQUENCE</scope>
    <source>
        <strain evidence="2">5134</strain>
    </source>
</reference>
<sequence>MTACYDSGFGAPGETENTGPVSETIANIKNRYLGVPFVISSDISVRGTVTSSDAAENFYRTICIEEENAALEIMVGIDQLHNDYPVGCRVTLRLQGLTLAESRGVLQVGNPPEPGSGYDTDYIGSKAALDKVLLRDSETLQPIVPARMTIPELTTKRCGTLVRIDRLRYLPEEITAAAWAGYKQFTDEAGNSIYTYVRNYAAFAREEVPVEEVCLVGILQYDEAGEGRYILKLRDENDCIR</sequence>
<dbReference type="AlphaFoldDB" id="A0A9D2CCP8"/>
<reference evidence="2" key="2">
    <citation type="submission" date="2021-04" db="EMBL/GenBank/DDBJ databases">
        <authorList>
            <person name="Gilroy R."/>
        </authorList>
    </citation>
    <scope>NUCLEOTIDE SEQUENCE</scope>
    <source>
        <strain evidence="2">5134</strain>
    </source>
</reference>
<protein>
    <recommendedName>
        <fullName evidence="1">DUF5689 domain-containing protein</fullName>
    </recommendedName>
</protein>
<evidence type="ECO:0000259" key="1">
    <source>
        <dbReference type="Pfam" id="PF18942"/>
    </source>
</evidence>
<accession>A0A9D2CCP8</accession>
<feature type="domain" description="DUF5689" evidence="1">
    <location>
        <begin position="24"/>
        <end position="238"/>
    </location>
</feature>
<comment type="caution">
    <text evidence="2">The sequence shown here is derived from an EMBL/GenBank/DDBJ whole genome shotgun (WGS) entry which is preliminary data.</text>
</comment>
<dbReference type="EMBL" id="DXDA01000072">
    <property type="protein sequence ID" value="HIY69647.1"/>
    <property type="molecule type" value="Genomic_DNA"/>
</dbReference>
<evidence type="ECO:0000313" key="3">
    <source>
        <dbReference type="Proteomes" id="UP000886844"/>
    </source>
</evidence>
<proteinExistence type="predicted"/>
<dbReference type="Proteomes" id="UP000886844">
    <property type="component" value="Unassembled WGS sequence"/>
</dbReference>